<sequence length="49" mass="5060">MARYLLFGFVTLGLLLVLADHLLSPPLSQSGTSDVVACAPCGAPCPSTR</sequence>
<organism evidence="1 2">
    <name type="scientific">Rhodopseudomonas julia</name>
    <dbReference type="NCBI Taxonomy" id="200617"/>
    <lineage>
        <taxon>Bacteria</taxon>
        <taxon>Pseudomonadati</taxon>
        <taxon>Pseudomonadota</taxon>
        <taxon>Alphaproteobacteria</taxon>
        <taxon>Hyphomicrobiales</taxon>
        <taxon>Nitrobacteraceae</taxon>
        <taxon>Rhodopseudomonas</taxon>
    </lineage>
</organism>
<dbReference type="EMBL" id="JAUSUK010000002">
    <property type="protein sequence ID" value="MDQ0326772.1"/>
    <property type="molecule type" value="Genomic_DNA"/>
</dbReference>
<gene>
    <name evidence="1" type="ORF">J2R99_002641</name>
</gene>
<comment type="caution">
    <text evidence="1">The sequence shown here is derived from an EMBL/GenBank/DDBJ whole genome shotgun (WGS) entry which is preliminary data.</text>
</comment>
<proteinExistence type="predicted"/>
<evidence type="ECO:0000313" key="2">
    <source>
        <dbReference type="Proteomes" id="UP001230253"/>
    </source>
</evidence>
<evidence type="ECO:0000313" key="1">
    <source>
        <dbReference type="EMBL" id="MDQ0326772.1"/>
    </source>
</evidence>
<name>A0ABU0C8B9_9BRAD</name>
<dbReference type="Proteomes" id="UP001230253">
    <property type="component" value="Unassembled WGS sequence"/>
</dbReference>
<accession>A0ABU0C8B9</accession>
<keyword evidence="2" id="KW-1185">Reference proteome</keyword>
<reference evidence="1 2" key="1">
    <citation type="submission" date="2023-07" db="EMBL/GenBank/DDBJ databases">
        <title>Genomic Encyclopedia of Type Strains, Phase IV (KMG-IV): sequencing the most valuable type-strain genomes for metagenomic binning, comparative biology and taxonomic classification.</title>
        <authorList>
            <person name="Goeker M."/>
        </authorList>
    </citation>
    <scope>NUCLEOTIDE SEQUENCE [LARGE SCALE GENOMIC DNA]</scope>
    <source>
        <strain evidence="1 2">DSM 11549</strain>
    </source>
</reference>
<dbReference type="RefSeq" id="WP_307154904.1">
    <property type="nucleotide sequence ID" value="NZ_JAUSUK010000002.1"/>
</dbReference>
<protein>
    <submittedName>
        <fullName evidence="1">Uncharacterized protein</fullName>
    </submittedName>
</protein>